<evidence type="ECO:0000313" key="4">
    <source>
        <dbReference type="Proteomes" id="UP000017200"/>
    </source>
</evidence>
<dbReference type="OrthoDB" id="10404468at2759"/>
<dbReference type="AlphaFoldDB" id="U5H2J2"/>
<dbReference type="Proteomes" id="UP000017200">
    <property type="component" value="Unassembled WGS sequence"/>
</dbReference>
<evidence type="ECO:0000313" key="2">
    <source>
        <dbReference type="EMBL" id="KDE08315.1"/>
    </source>
</evidence>
<dbReference type="EMBL" id="GL541651">
    <property type="protein sequence ID" value="KDE08315.1"/>
    <property type="molecule type" value="Genomic_DNA"/>
</dbReference>
<evidence type="ECO:0008006" key="5">
    <source>
        <dbReference type="Google" id="ProtNLM"/>
    </source>
</evidence>
<organism evidence="2">
    <name type="scientific">Microbotryum lychnidis-dioicae (strain p1A1 Lamole / MvSl-1064)</name>
    <name type="common">Anther smut fungus</name>
    <dbReference type="NCBI Taxonomy" id="683840"/>
    <lineage>
        <taxon>Eukaryota</taxon>
        <taxon>Fungi</taxon>
        <taxon>Dikarya</taxon>
        <taxon>Basidiomycota</taxon>
        <taxon>Pucciniomycotina</taxon>
        <taxon>Microbotryomycetes</taxon>
        <taxon>Microbotryales</taxon>
        <taxon>Microbotryaceae</taxon>
        <taxon>Microbotryum</taxon>
    </lineage>
</organism>
<name>U5H2J2_USTV1</name>
<accession>U5H2J2</accession>
<sequence length="156" mass="17556">MSPSSAAPTAEEIKALIQQVLDVHGRDNRSSSSSPPDTTTKTASVPRVPAATSITFEAVNRLKDEAAYPRWHRALKALVPTPIFSYLQTGNFPAEWSIATQDQWKDYVRSVLFNSLHPSIQDVYQEDDTPSQVYITLKERYSPRDAQAYAKLIQRF</sequence>
<dbReference type="STRING" id="683840.U5H2J2"/>
<feature type="region of interest" description="Disordered" evidence="1">
    <location>
        <begin position="23"/>
        <end position="46"/>
    </location>
</feature>
<proteinExistence type="predicted"/>
<dbReference type="InParanoid" id="U5H2J2"/>
<evidence type="ECO:0000313" key="3">
    <source>
        <dbReference type="EnsemblFungi" id="MVLG_01577T0"/>
    </source>
</evidence>
<feature type="compositionally biased region" description="Low complexity" evidence="1">
    <location>
        <begin position="30"/>
        <end position="44"/>
    </location>
</feature>
<dbReference type="EMBL" id="AEIJ01000151">
    <property type="status" value="NOT_ANNOTATED_CDS"/>
    <property type="molecule type" value="Genomic_DNA"/>
</dbReference>
<reference evidence="2 4" key="3">
    <citation type="journal article" date="2015" name="BMC Genomics">
        <title>Sex and parasites: genomic and transcriptomic analysis of Microbotryum lychnidis-dioicae, the biotrophic and plant-castrating anther smut fungus.</title>
        <authorList>
            <person name="Perlin M.H."/>
            <person name="Amselem J."/>
            <person name="Fontanillas E."/>
            <person name="Toh S.S."/>
            <person name="Chen Z."/>
            <person name="Goldberg J."/>
            <person name="Duplessis S."/>
            <person name="Henrissat B."/>
            <person name="Young S."/>
            <person name="Zeng Q."/>
            <person name="Aguileta G."/>
            <person name="Petit E."/>
            <person name="Badouin H."/>
            <person name="Andrews J."/>
            <person name="Razeeq D."/>
            <person name="Gabaldon T."/>
            <person name="Quesneville H."/>
            <person name="Giraud T."/>
            <person name="Hood M.E."/>
            <person name="Schultz D.J."/>
            <person name="Cuomo C.A."/>
        </authorList>
    </citation>
    <scope>NUCLEOTIDE SEQUENCE [LARGE SCALE GENOMIC DNA]</scope>
    <source>
        <strain evidence="4">p1A1 Lamole</strain>
        <strain evidence="2">P1A1 Lamole</strain>
    </source>
</reference>
<keyword evidence="4" id="KW-1185">Reference proteome</keyword>
<reference evidence="3" key="4">
    <citation type="submission" date="2015-06" db="UniProtKB">
        <authorList>
            <consortium name="EnsemblFungi"/>
        </authorList>
    </citation>
    <scope>IDENTIFICATION</scope>
</reference>
<dbReference type="EnsemblFungi" id="MVLG_01577T0">
    <property type="protein sequence ID" value="MVLG_01577T0"/>
    <property type="gene ID" value="MVLG_01577"/>
</dbReference>
<reference evidence="4" key="1">
    <citation type="submission" date="2010-11" db="EMBL/GenBank/DDBJ databases">
        <title>The genome sequence of Microbotryum violaceum strain p1A1 Lamole.</title>
        <authorList>
            <person name="Cuomo C."/>
            <person name="Perlin M."/>
            <person name="Young S.K."/>
            <person name="Zeng Q."/>
            <person name="Gargeya S."/>
            <person name="Alvarado L."/>
            <person name="Berlin A."/>
            <person name="Chapman S.B."/>
            <person name="Chen Z."/>
            <person name="Freedman E."/>
            <person name="Gellesch M."/>
            <person name="Goldberg J."/>
            <person name="Griggs A."/>
            <person name="Gujja S."/>
            <person name="Heilman E."/>
            <person name="Heiman D."/>
            <person name="Howarth C."/>
            <person name="Mehta T."/>
            <person name="Neiman D."/>
            <person name="Pearson M."/>
            <person name="Roberts A."/>
            <person name="Saif S."/>
            <person name="Shea T."/>
            <person name="Shenoy N."/>
            <person name="Sisk P."/>
            <person name="Stolte C."/>
            <person name="Sykes S."/>
            <person name="White J."/>
            <person name="Yandava C."/>
            <person name="Haas B."/>
            <person name="Nusbaum C."/>
            <person name="Birren B."/>
        </authorList>
    </citation>
    <scope>NUCLEOTIDE SEQUENCE [LARGE SCALE GENOMIC DNA]</scope>
    <source>
        <strain evidence="4">p1A1 Lamole</strain>
    </source>
</reference>
<protein>
    <recommendedName>
        <fullName evidence="5">Retrotransposon Copia-like N-terminal domain-containing protein</fullName>
    </recommendedName>
</protein>
<dbReference type="HOGENOM" id="CLU_1688058_0_0_1"/>
<evidence type="ECO:0000256" key="1">
    <source>
        <dbReference type="SAM" id="MobiDB-lite"/>
    </source>
</evidence>
<reference evidence="2" key="2">
    <citation type="submission" date="2010-11" db="EMBL/GenBank/DDBJ databases">
        <authorList>
            <consortium name="The Broad Institute Genome Sequencing Platform"/>
            <person name="Earl A."/>
            <person name="Ward D."/>
            <person name="Feldgarden M."/>
            <person name="Gevers D."/>
            <person name="Butler R."/>
            <person name="Young S.K."/>
            <person name="Zeng Q."/>
            <person name="Gargeya S."/>
            <person name="Fitzgerald M."/>
            <person name="Haas B."/>
            <person name="Abouelleil A."/>
            <person name="Alvarado L."/>
            <person name="Arachchi H.M."/>
            <person name="Berlin A."/>
            <person name="Brown A."/>
            <person name="Chapman S.B."/>
            <person name="Chen Z."/>
            <person name="Dunbar C."/>
            <person name="Freedman E."/>
            <person name="Gearin G."/>
            <person name="Gellesch M."/>
            <person name="Goldberg J."/>
            <person name="Griggs A."/>
            <person name="Gujja S."/>
            <person name="Heilman E."/>
            <person name="Heiman D."/>
            <person name="Howarth C."/>
            <person name="Larson L."/>
            <person name="Lui A."/>
            <person name="MacDonald P.J.P."/>
            <person name="Mehta T."/>
            <person name="Montmayeur A."/>
            <person name="Murphy C."/>
            <person name="Neiman D."/>
            <person name="Pearson M."/>
            <person name="Priest M."/>
            <person name="Roberts A."/>
            <person name="Saif S."/>
            <person name="Shea T."/>
            <person name="Shenoy N."/>
            <person name="Sisk P."/>
            <person name="Stolte C."/>
            <person name="Sykes S."/>
            <person name="White J."/>
            <person name="Yandava C."/>
            <person name="Wortman J."/>
            <person name="Nusbaum C."/>
            <person name="Birren B."/>
        </authorList>
    </citation>
    <scope>NUCLEOTIDE SEQUENCE</scope>
    <source>
        <strain evidence="2">P1A1 Lamole</strain>
    </source>
</reference>
<gene>
    <name evidence="2" type="ORF">MVLG_01577</name>
</gene>